<organism evidence="6 7">
    <name type="scientific">Porticoccus litoralis</name>
    <dbReference type="NCBI Taxonomy" id="434086"/>
    <lineage>
        <taxon>Bacteria</taxon>
        <taxon>Pseudomonadati</taxon>
        <taxon>Pseudomonadota</taxon>
        <taxon>Gammaproteobacteria</taxon>
        <taxon>Cellvibrionales</taxon>
        <taxon>Porticoccaceae</taxon>
        <taxon>Porticoccus</taxon>
    </lineage>
</organism>
<evidence type="ECO:0000256" key="3">
    <source>
        <dbReference type="ARBA" id="ARBA00022741"/>
    </source>
</evidence>
<dbReference type="GO" id="GO:0005524">
    <property type="term" value="F:ATP binding"/>
    <property type="evidence" value="ECO:0007669"/>
    <property type="project" value="UniProtKB-KW"/>
</dbReference>
<dbReference type="SUPFAM" id="SSF52540">
    <property type="entry name" value="P-loop containing nucleoside triphosphate hydrolases"/>
    <property type="match status" value="1"/>
</dbReference>
<accession>A0AAW8AVY8</accession>
<name>A0AAW8AVY8_9GAMM</name>
<sequence>MLEVSQLTRFYDEFKAVDNVSFNIAQGEIVGLLGHNGAGKTTIMKMISGYLEPNEGSIKIDGIDLQLELKRAQRCIGYLPENLPIYPEMTVAEYLDYVGDIKGLASQEKIDEIKRVIHETDLMDKLLSPISTLSRGYKQRVGVAQAILGKPGLLILDEPTNGLDPTQTEQMRKLIRELSSSATVILSTHIMQEVEAICDRALIVRHGQLAVDASLNELRRSNHLLLTTSMNADELAQQIANTAGIVTIDSIQAEENNPSICRYRITVAEDTDHLALGAHINKELISQGAEVYGIGEERRNLETLFREVNSAPLSGAAEEAKNAA</sequence>
<comment type="similarity">
    <text evidence="1">Belongs to the ABC transporter superfamily.</text>
</comment>
<dbReference type="GO" id="GO:0016887">
    <property type="term" value="F:ATP hydrolysis activity"/>
    <property type="evidence" value="ECO:0007669"/>
    <property type="project" value="InterPro"/>
</dbReference>
<keyword evidence="2" id="KW-0813">Transport</keyword>
<evidence type="ECO:0000256" key="4">
    <source>
        <dbReference type="ARBA" id="ARBA00022840"/>
    </source>
</evidence>
<reference evidence="6" key="1">
    <citation type="journal article" date="2010" name="Int. J. Syst. Evol. Microbiol.">
        <title>Porticoccus litoralis gen. nov., sp. nov., a gammaproteobacterium isolated from the Yellow Sea.</title>
        <authorList>
            <person name="Oh H.M."/>
            <person name="Kim H."/>
            <person name="Kim K.M."/>
            <person name="Min G.S."/>
            <person name="Cho J.C."/>
        </authorList>
    </citation>
    <scope>NUCLEOTIDE SEQUENCE</scope>
    <source>
        <strain evidence="6">DSM 25064</strain>
    </source>
</reference>
<dbReference type="CDD" id="cd03230">
    <property type="entry name" value="ABC_DR_subfamily_A"/>
    <property type="match status" value="1"/>
</dbReference>
<evidence type="ECO:0000256" key="1">
    <source>
        <dbReference type="ARBA" id="ARBA00005417"/>
    </source>
</evidence>
<proteinExistence type="inferred from homology"/>
<dbReference type="EMBL" id="JAUUUU010000001">
    <property type="protein sequence ID" value="MDP1519411.1"/>
    <property type="molecule type" value="Genomic_DNA"/>
</dbReference>
<dbReference type="InterPro" id="IPR003593">
    <property type="entry name" value="AAA+_ATPase"/>
</dbReference>
<evidence type="ECO:0000313" key="6">
    <source>
        <dbReference type="EMBL" id="MDP1519411.1"/>
    </source>
</evidence>
<dbReference type="RefSeq" id="WP_305168928.1">
    <property type="nucleotide sequence ID" value="NZ_JAUUUU010000001.1"/>
</dbReference>
<evidence type="ECO:0000313" key="7">
    <source>
        <dbReference type="Proteomes" id="UP001178354"/>
    </source>
</evidence>
<evidence type="ECO:0000256" key="2">
    <source>
        <dbReference type="ARBA" id="ARBA00022448"/>
    </source>
</evidence>
<dbReference type="SMART" id="SM00382">
    <property type="entry name" value="AAA"/>
    <property type="match status" value="1"/>
</dbReference>
<dbReference type="PANTHER" id="PTHR43335:SF4">
    <property type="entry name" value="ABC TRANSPORTER, ATP-BINDING PROTEIN"/>
    <property type="match status" value="1"/>
</dbReference>
<feature type="domain" description="ABC transporter" evidence="5">
    <location>
        <begin position="2"/>
        <end position="231"/>
    </location>
</feature>
<dbReference type="InterPro" id="IPR003439">
    <property type="entry name" value="ABC_transporter-like_ATP-bd"/>
</dbReference>
<comment type="caution">
    <text evidence="6">The sequence shown here is derived from an EMBL/GenBank/DDBJ whole genome shotgun (WGS) entry which is preliminary data.</text>
</comment>
<keyword evidence="7" id="KW-1185">Reference proteome</keyword>
<keyword evidence="3" id="KW-0547">Nucleotide-binding</keyword>
<protein>
    <submittedName>
        <fullName evidence="6">ABC transporter ATP-binding protein</fullName>
    </submittedName>
</protein>
<dbReference type="Pfam" id="PF00005">
    <property type="entry name" value="ABC_tran"/>
    <property type="match status" value="1"/>
</dbReference>
<keyword evidence="4 6" id="KW-0067">ATP-binding</keyword>
<gene>
    <name evidence="6" type="ORF">Q8A57_00330</name>
</gene>
<dbReference type="Gene3D" id="3.40.50.300">
    <property type="entry name" value="P-loop containing nucleotide triphosphate hydrolases"/>
    <property type="match status" value="1"/>
</dbReference>
<dbReference type="PROSITE" id="PS50893">
    <property type="entry name" value="ABC_TRANSPORTER_2"/>
    <property type="match status" value="1"/>
</dbReference>
<dbReference type="InterPro" id="IPR027417">
    <property type="entry name" value="P-loop_NTPase"/>
</dbReference>
<dbReference type="Proteomes" id="UP001178354">
    <property type="component" value="Unassembled WGS sequence"/>
</dbReference>
<reference evidence="6" key="2">
    <citation type="submission" date="2023-08" db="EMBL/GenBank/DDBJ databases">
        <authorList>
            <person name="Luo J."/>
        </authorList>
    </citation>
    <scope>NUCLEOTIDE SEQUENCE</scope>
    <source>
        <strain evidence="6">DSM 25064</strain>
    </source>
</reference>
<evidence type="ECO:0000259" key="5">
    <source>
        <dbReference type="PROSITE" id="PS50893"/>
    </source>
</evidence>
<dbReference type="PANTHER" id="PTHR43335">
    <property type="entry name" value="ABC TRANSPORTER, ATP-BINDING PROTEIN"/>
    <property type="match status" value="1"/>
</dbReference>
<dbReference type="AlphaFoldDB" id="A0AAW8AVY8"/>